<sequence length="89" mass="9179">MCFGPLFHQGAVIAASLRAENDGWLCADVDLFLVPTSIGAGRAPSQGSLPSRTAGPFESSQYGGQDAGVNSESSRIAGVLVTAPREFLP</sequence>
<protein>
    <submittedName>
        <fullName evidence="2">Uncharacterized protein</fullName>
    </submittedName>
</protein>
<keyword evidence="3" id="KW-1185">Reference proteome</keyword>
<evidence type="ECO:0000313" key="3">
    <source>
        <dbReference type="Proteomes" id="UP000703269"/>
    </source>
</evidence>
<name>A0A9P3GM71_9APHY</name>
<dbReference type="EMBL" id="BPQB01000072">
    <property type="protein sequence ID" value="GJE97508.1"/>
    <property type="molecule type" value="Genomic_DNA"/>
</dbReference>
<reference evidence="2 3" key="1">
    <citation type="submission" date="2021-08" db="EMBL/GenBank/DDBJ databases">
        <title>Draft Genome Sequence of Phanerochaete sordida strain YK-624.</title>
        <authorList>
            <person name="Mori T."/>
            <person name="Dohra H."/>
            <person name="Suzuki T."/>
            <person name="Kawagishi H."/>
            <person name="Hirai H."/>
        </authorList>
    </citation>
    <scope>NUCLEOTIDE SEQUENCE [LARGE SCALE GENOMIC DNA]</scope>
    <source>
        <strain evidence="2 3">YK-624</strain>
    </source>
</reference>
<dbReference type="AlphaFoldDB" id="A0A9P3GM71"/>
<feature type="compositionally biased region" description="Polar residues" evidence="1">
    <location>
        <begin position="58"/>
        <end position="72"/>
    </location>
</feature>
<organism evidence="2 3">
    <name type="scientific">Phanerochaete sordida</name>
    <dbReference type="NCBI Taxonomy" id="48140"/>
    <lineage>
        <taxon>Eukaryota</taxon>
        <taxon>Fungi</taxon>
        <taxon>Dikarya</taxon>
        <taxon>Basidiomycota</taxon>
        <taxon>Agaricomycotina</taxon>
        <taxon>Agaricomycetes</taxon>
        <taxon>Polyporales</taxon>
        <taxon>Phanerochaetaceae</taxon>
        <taxon>Phanerochaete</taxon>
    </lineage>
</organism>
<accession>A0A9P3GM71</accession>
<feature type="region of interest" description="Disordered" evidence="1">
    <location>
        <begin position="41"/>
        <end position="72"/>
    </location>
</feature>
<proteinExistence type="predicted"/>
<comment type="caution">
    <text evidence="2">The sequence shown here is derived from an EMBL/GenBank/DDBJ whole genome shotgun (WGS) entry which is preliminary data.</text>
</comment>
<evidence type="ECO:0000313" key="2">
    <source>
        <dbReference type="EMBL" id="GJE97508.1"/>
    </source>
</evidence>
<evidence type="ECO:0000256" key="1">
    <source>
        <dbReference type="SAM" id="MobiDB-lite"/>
    </source>
</evidence>
<dbReference type="Proteomes" id="UP000703269">
    <property type="component" value="Unassembled WGS sequence"/>
</dbReference>
<gene>
    <name evidence="2" type="ORF">PsYK624_137290</name>
</gene>